<dbReference type="GO" id="GO:0000272">
    <property type="term" value="P:polysaccharide catabolic process"/>
    <property type="evidence" value="ECO:0007669"/>
    <property type="project" value="UniProtKB-KW"/>
</dbReference>
<dbReference type="InterPro" id="IPR036779">
    <property type="entry name" value="LysM_dom_sf"/>
</dbReference>
<dbReference type="EMBL" id="JAGTJQ010000011">
    <property type="protein sequence ID" value="KAH7018572.1"/>
    <property type="molecule type" value="Genomic_DNA"/>
</dbReference>
<feature type="domain" description="LysM" evidence="17">
    <location>
        <begin position="318"/>
        <end position="365"/>
    </location>
</feature>
<dbReference type="PROSITE" id="PS51910">
    <property type="entry name" value="GH18_2"/>
    <property type="match status" value="1"/>
</dbReference>
<dbReference type="InterPro" id="IPR001223">
    <property type="entry name" value="Glyco_hydro18_cat"/>
</dbReference>
<dbReference type="PROSITE" id="PS00026">
    <property type="entry name" value="CHIT_BIND_I_1"/>
    <property type="match status" value="1"/>
</dbReference>
<comment type="caution">
    <text evidence="19">The sequence shown here is derived from an EMBL/GenBank/DDBJ whole genome shotgun (WGS) entry which is preliminary data.</text>
</comment>
<evidence type="ECO:0000313" key="19">
    <source>
        <dbReference type="EMBL" id="KAH7018572.1"/>
    </source>
</evidence>
<dbReference type="Proteomes" id="UP000756346">
    <property type="component" value="Unassembled WGS sequence"/>
</dbReference>
<feature type="domain" description="Chitin-binding type-1" evidence="16">
    <location>
        <begin position="446"/>
        <end position="515"/>
    </location>
</feature>
<evidence type="ECO:0000256" key="6">
    <source>
        <dbReference type="ARBA" id="ARBA00022669"/>
    </source>
</evidence>
<evidence type="ECO:0000259" key="16">
    <source>
        <dbReference type="PROSITE" id="PS50941"/>
    </source>
</evidence>
<feature type="disulfide bond" evidence="13">
    <location>
        <begin position="509"/>
        <end position="513"/>
    </location>
</feature>
<comment type="catalytic activity">
    <reaction evidence="1">
        <text>Random endo-hydrolysis of N-acetyl-beta-D-glucosaminide (1-&gt;4)-beta-linkages in chitin and chitodextrins.</text>
        <dbReference type="EC" id="3.2.1.14"/>
    </reaction>
</comment>
<dbReference type="InterPro" id="IPR001579">
    <property type="entry name" value="Glyco_hydro_18_chit_AS"/>
</dbReference>
<feature type="non-terminal residue" evidence="19">
    <location>
        <position position="875"/>
    </location>
</feature>
<dbReference type="SUPFAM" id="SSF54106">
    <property type="entry name" value="LysM domain"/>
    <property type="match status" value="2"/>
</dbReference>
<feature type="chain" id="PRO_5040258069" description="chitinase" evidence="15">
    <location>
        <begin position="24"/>
        <end position="875"/>
    </location>
</feature>
<dbReference type="InterPro" id="IPR029070">
    <property type="entry name" value="Chitinase_insertion_sf"/>
</dbReference>
<dbReference type="OrthoDB" id="73875at2759"/>
<evidence type="ECO:0000256" key="11">
    <source>
        <dbReference type="ARBA" id="ARBA00023295"/>
    </source>
</evidence>
<evidence type="ECO:0000256" key="1">
    <source>
        <dbReference type="ARBA" id="ARBA00000822"/>
    </source>
</evidence>
<evidence type="ECO:0000256" key="14">
    <source>
        <dbReference type="RuleBase" id="RU000489"/>
    </source>
</evidence>
<gene>
    <name evidence="19" type="ORF">B0I36DRAFT_253478</name>
</gene>
<keyword evidence="15" id="KW-0732">Signal</keyword>
<dbReference type="CDD" id="cd02878">
    <property type="entry name" value="GH18_zymocin_alpha"/>
    <property type="match status" value="1"/>
</dbReference>
<dbReference type="InterPro" id="IPR053214">
    <property type="entry name" value="LysM12-like"/>
</dbReference>
<evidence type="ECO:0000256" key="9">
    <source>
        <dbReference type="ARBA" id="ARBA00023026"/>
    </source>
</evidence>
<dbReference type="PANTHER" id="PTHR47700">
    <property type="entry name" value="V CHITINASE, PUTATIVE (AFU_ORTHOLOGUE AFUA_6G13720)-RELATED"/>
    <property type="match status" value="1"/>
</dbReference>
<comment type="caution">
    <text evidence="13">Lacks conserved residue(s) required for the propagation of feature annotation.</text>
</comment>
<evidence type="ECO:0000256" key="3">
    <source>
        <dbReference type="ARBA" id="ARBA00008682"/>
    </source>
</evidence>
<evidence type="ECO:0000256" key="13">
    <source>
        <dbReference type="PROSITE-ProRule" id="PRU00261"/>
    </source>
</evidence>
<reference evidence="19" key="1">
    <citation type="journal article" date="2021" name="Nat. Commun.">
        <title>Genetic determinants of endophytism in the Arabidopsis root mycobiome.</title>
        <authorList>
            <person name="Mesny F."/>
            <person name="Miyauchi S."/>
            <person name="Thiergart T."/>
            <person name="Pickel B."/>
            <person name="Atanasova L."/>
            <person name="Karlsson M."/>
            <person name="Huettel B."/>
            <person name="Barry K.W."/>
            <person name="Haridas S."/>
            <person name="Chen C."/>
            <person name="Bauer D."/>
            <person name="Andreopoulos W."/>
            <person name="Pangilinan J."/>
            <person name="LaButti K."/>
            <person name="Riley R."/>
            <person name="Lipzen A."/>
            <person name="Clum A."/>
            <person name="Drula E."/>
            <person name="Henrissat B."/>
            <person name="Kohler A."/>
            <person name="Grigoriev I.V."/>
            <person name="Martin F.M."/>
            <person name="Hacquard S."/>
        </authorList>
    </citation>
    <scope>NUCLEOTIDE SEQUENCE</scope>
    <source>
        <strain evidence="19">MPI-CAGE-CH-0230</strain>
    </source>
</reference>
<proteinExistence type="inferred from homology"/>
<keyword evidence="9" id="KW-0843">Virulence</keyword>
<keyword evidence="13" id="KW-1015">Disulfide bond</keyword>
<feature type="disulfide bond" evidence="13">
    <location>
        <begin position="476"/>
        <end position="490"/>
    </location>
</feature>
<dbReference type="Gene3D" id="3.10.50.10">
    <property type="match status" value="1"/>
</dbReference>
<dbReference type="RefSeq" id="XP_046006839.1">
    <property type="nucleotide sequence ID" value="XM_046150760.1"/>
</dbReference>
<dbReference type="CDD" id="cd00035">
    <property type="entry name" value="ChtBD1"/>
    <property type="match status" value="1"/>
</dbReference>
<evidence type="ECO:0000256" key="8">
    <source>
        <dbReference type="ARBA" id="ARBA00023024"/>
    </source>
</evidence>
<dbReference type="SMART" id="SM00636">
    <property type="entry name" value="Glyco_18"/>
    <property type="match status" value="1"/>
</dbReference>
<dbReference type="SUPFAM" id="SSF51445">
    <property type="entry name" value="(Trans)glycosidases"/>
    <property type="match status" value="1"/>
</dbReference>
<dbReference type="GO" id="GO:0008843">
    <property type="term" value="F:endochitinase activity"/>
    <property type="evidence" value="ECO:0007669"/>
    <property type="project" value="UniProtKB-EC"/>
</dbReference>
<dbReference type="GO" id="GO:0008061">
    <property type="term" value="F:chitin binding"/>
    <property type="evidence" value="ECO:0007669"/>
    <property type="project" value="UniProtKB-UniRule"/>
</dbReference>
<evidence type="ECO:0000256" key="10">
    <source>
        <dbReference type="ARBA" id="ARBA00023277"/>
    </source>
</evidence>
<dbReference type="InterPro" id="IPR011583">
    <property type="entry name" value="Chitinase_II/V-like_cat"/>
</dbReference>
<feature type="signal peptide" evidence="15">
    <location>
        <begin position="1"/>
        <end position="23"/>
    </location>
</feature>
<comment type="subcellular location">
    <subcellularLocation>
        <location evidence="2">Secreted</location>
    </subcellularLocation>
</comment>
<dbReference type="PANTHER" id="PTHR47700:SF2">
    <property type="entry name" value="CHITINASE"/>
    <property type="match status" value="1"/>
</dbReference>
<evidence type="ECO:0000313" key="20">
    <source>
        <dbReference type="Proteomes" id="UP000756346"/>
    </source>
</evidence>
<feature type="domain" description="LysM" evidence="17">
    <location>
        <begin position="384"/>
        <end position="433"/>
    </location>
</feature>
<protein>
    <recommendedName>
        <fullName evidence="4">chitinase</fullName>
        <ecNumber evidence="4">3.2.1.14</ecNumber>
    </recommendedName>
</protein>
<evidence type="ECO:0000256" key="5">
    <source>
        <dbReference type="ARBA" id="ARBA00022525"/>
    </source>
</evidence>
<evidence type="ECO:0000256" key="2">
    <source>
        <dbReference type="ARBA" id="ARBA00004613"/>
    </source>
</evidence>
<dbReference type="Gene3D" id="3.20.20.80">
    <property type="entry name" value="Glycosidases"/>
    <property type="match status" value="1"/>
</dbReference>
<dbReference type="SMART" id="SM00270">
    <property type="entry name" value="ChtBD1"/>
    <property type="match status" value="1"/>
</dbReference>
<evidence type="ECO:0000256" key="15">
    <source>
        <dbReference type="SAM" id="SignalP"/>
    </source>
</evidence>
<dbReference type="InterPro" id="IPR018392">
    <property type="entry name" value="LysM"/>
</dbReference>
<comment type="similarity">
    <text evidence="3">Belongs to the glycosyl hydrolase 18 family. Chitinase class V subfamily.</text>
</comment>
<dbReference type="GeneID" id="70180306"/>
<keyword evidence="12" id="KW-0624">Polysaccharide degradation</keyword>
<dbReference type="Gene3D" id="3.30.60.10">
    <property type="entry name" value="Endochitinase-like"/>
    <property type="match status" value="1"/>
</dbReference>
<dbReference type="InterPro" id="IPR018371">
    <property type="entry name" value="Chitin-binding_1_CS"/>
</dbReference>
<keyword evidence="8" id="KW-0146">Chitin degradation</keyword>
<sequence>MRLSSRFAALLACAWELGAPVQAQSAEPSNTTHLAFFPGLLQPETTSARAYCPSSCAASGPTSFSWSRILSIEELGRCDQTIIFEAMLRFPLDAPGRQLVLKACTSSATDAEPASSKYGPVALANADVVNATAHFQTGWSGPPASQLAVTQIAESALKLQHQIALDPNNRLTAIFAKSGKTVVGLYAGGQVHKSSVSSLMDAFIHRVNDAKQDVPSRLAMQVCGPTGERSAAHVFGMVADADGDLRSVHKAISGWADGECMEGFDGSSTVQNQTMVLIPAVPLTQDSTTNLPSNQTQTNNTSSLLAEPSIVMAGNECKYTMVESGDTCPGIASRCSISLAKLVEYNGGDQTAFCNNLMPKTAVCCSTGDKPDLKPKPQENGDCAVHEVQKDDGCWAIADKYHLTQEEIHKLNVGKTWGWAGCGQLLADQKICISDGRPPMPNQVQNVTCGPQVIGTERPDDGTDIKDLNPCPLKVCCSGWGYCGLTDEFCTDTSIDDTPGTHEPNTNGCISNCGKIEITNNDTPPENFIRVGYFEAWNGDRPCLNMDVTEVKDPITHIHFAFGHISNDFVPSTDATVTEQWVKFLAMTGPKKIISFGGWAFSNEPGTSHIMRQGVMPANRQKFADNIIKFVNDNKLDGVDFDWEYPGADDIEGSDPGTKEDGANYLKFLTLVRNGLPKEKSVAIAAPASYWYLRHFPIAAMSKILTYIVYMTYDLHGQWDAGSKWASTGCANGDCLRSHVNITETINSLAMITRAGVPSNKVIVGITSYGRSFKMADPNCWGPSCLYLGARNDSPAQPGKCTNTGGYIANGEIEEIIKSKAAPFKQIFDEASDSDILIYNNVEYVGYMSQETKDRRVARYKGLNFGGATDWAVDL</sequence>
<dbReference type="InterPro" id="IPR001002">
    <property type="entry name" value="Chitin-bd_1"/>
</dbReference>
<keyword evidence="11 14" id="KW-0326">Glycosidase</keyword>
<dbReference type="SUPFAM" id="SSF57016">
    <property type="entry name" value="Plant lectins/antimicrobial peptides"/>
    <property type="match status" value="1"/>
</dbReference>
<feature type="disulfide bond" evidence="13">
    <location>
        <begin position="471"/>
        <end position="483"/>
    </location>
</feature>
<keyword evidence="20" id="KW-1185">Reference proteome</keyword>
<dbReference type="SUPFAM" id="SSF54556">
    <property type="entry name" value="Chitinase insertion domain"/>
    <property type="match status" value="1"/>
</dbReference>
<evidence type="ECO:0000259" key="17">
    <source>
        <dbReference type="PROSITE" id="PS51782"/>
    </source>
</evidence>
<dbReference type="InterPro" id="IPR017853">
    <property type="entry name" value="GH"/>
</dbReference>
<accession>A0A9P9BN85</accession>
<evidence type="ECO:0000256" key="12">
    <source>
        <dbReference type="ARBA" id="ARBA00023326"/>
    </source>
</evidence>
<keyword evidence="7 14" id="KW-0378">Hydrolase</keyword>
<keyword evidence="5" id="KW-0964">Secreted</keyword>
<dbReference type="Gene3D" id="3.10.350.10">
    <property type="entry name" value="LysM domain"/>
    <property type="match status" value="2"/>
</dbReference>
<dbReference type="AlphaFoldDB" id="A0A9P9BN85"/>
<dbReference type="InterPro" id="IPR036861">
    <property type="entry name" value="Endochitinase-like_sf"/>
</dbReference>
<dbReference type="Pfam" id="PF00704">
    <property type="entry name" value="Glyco_hydro_18"/>
    <property type="match status" value="1"/>
</dbReference>
<dbReference type="PROSITE" id="PS51782">
    <property type="entry name" value="LYSM"/>
    <property type="match status" value="2"/>
</dbReference>
<keyword evidence="10" id="KW-0119">Carbohydrate metabolism</keyword>
<evidence type="ECO:0000256" key="4">
    <source>
        <dbReference type="ARBA" id="ARBA00012729"/>
    </source>
</evidence>
<dbReference type="GO" id="GO:0005576">
    <property type="term" value="C:extracellular region"/>
    <property type="evidence" value="ECO:0007669"/>
    <property type="project" value="UniProtKB-SubCell"/>
</dbReference>
<dbReference type="GO" id="GO:0006032">
    <property type="term" value="P:chitin catabolic process"/>
    <property type="evidence" value="ECO:0007669"/>
    <property type="project" value="UniProtKB-KW"/>
</dbReference>
<evidence type="ECO:0000256" key="7">
    <source>
        <dbReference type="ARBA" id="ARBA00022801"/>
    </source>
</evidence>
<dbReference type="Pfam" id="PF00187">
    <property type="entry name" value="Chitin_bind_1"/>
    <property type="match status" value="1"/>
</dbReference>
<dbReference type="SMART" id="SM00257">
    <property type="entry name" value="LysM"/>
    <property type="match status" value="2"/>
</dbReference>
<feature type="domain" description="GH18" evidence="18">
    <location>
        <begin position="528"/>
        <end position="875"/>
    </location>
</feature>
<organism evidence="19 20">
    <name type="scientific">Microdochium trichocladiopsis</name>
    <dbReference type="NCBI Taxonomy" id="1682393"/>
    <lineage>
        <taxon>Eukaryota</taxon>
        <taxon>Fungi</taxon>
        <taxon>Dikarya</taxon>
        <taxon>Ascomycota</taxon>
        <taxon>Pezizomycotina</taxon>
        <taxon>Sordariomycetes</taxon>
        <taxon>Xylariomycetidae</taxon>
        <taxon>Xylariales</taxon>
        <taxon>Microdochiaceae</taxon>
        <taxon>Microdochium</taxon>
    </lineage>
</organism>
<dbReference type="EC" id="3.2.1.14" evidence="4"/>
<keyword evidence="6 13" id="KW-0147">Chitin-binding</keyword>
<name>A0A9P9BN85_9PEZI</name>
<dbReference type="CDD" id="cd00118">
    <property type="entry name" value="LysM"/>
    <property type="match status" value="2"/>
</dbReference>
<evidence type="ECO:0000259" key="18">
    <source>
        <dbReference type="PROSITE" id="PS51910"/>
    </source>
</evidence>
<dbReference type="PROSITE" id="PS01095">
    <property type="entry name" value="GH18_1"/>
    <property type="match status" value="1"/>
</dbReference>
<dbReference type="PROSITE" id="PS50941">
    <property type="entry name" value="CHIT_BIND_I_2"/>
    <property type="match status" value="1"/>
</dbReference>
<dbReference type="Pfam" id="PF01476">
    <property type="entry name" value="LysM"/>
    <property type="match status" value="2"/>
</dbReference>